<evidence type="ECO:0000256" key="8">
    <source>
        <dbReference type="ARBA" id="ARBA00023034"/>
    </source>
</evidence>
<dbReference type="GO" id="GO:0016758">
    <property type="term" value="F:hexosyltransferase activity"/>
    <property type="evidence" value="ECO:0007669"/>
    <property type="project" value="InterPro"/>
</dbReference>
<dbReference type="PANTHER" id="PTHR11214:SF314">
    <property type="entry name" value="HEXOSYLTRANSFERASE"/>
    <property type="match status" value="1"/>
</dbReference>
<keyword evidence="12" id="KW-1185">Reference proteome</keyword>
<dbReference type="InParanoid" id="A0A1S3JJW5"/>
<dbReference type="KEGG" id="lak:106173915"/>
<comment type="subcellular location">
    <subcellularLocation>
        <location evidence="1 11">Golgi apparatus membrane</location>
        <topology evidence="1 11">Single-pass type II membrane protein</topology>
    </subcellularLocation>
</comment>
<accession>A0A1S3JJW5</accession>
<evidence type="ECO:0000256" key="3">
    <source>
        <dbReference type="ARBA" id="ARBA00022676"/>
    </source>
</evidence>
<evidence type="ECO:0000313" key="13">
    <source>
        <dbReference type="RefSeq" id="XP_013410705.1"/>
    </source>
</evidence>
<dbReference type="AlphaFoldDB" id="A0A1S3JJW5"/>
<dbReference type="InterPro" id="IPR002659">
    <property type="entry name" value="Glyco_trans_31"/>
</dbReference>
<dbReference type="GeneID" id="106173915"/>
<evidence type="ECO:0000256" key="10">
    <source>
        <dbReference type="ARBA" id="ARBA00023180"/>
    </source>
</evidence>
<dbReference type="OrthoDB" id="2139606at2759"/>
<keyword evidence="9 11" id="KW-0472">Membrane</keyword>
<dbReference type="EC" id="2.4.1.-" evidence="11"/>
<sequence>MHCRKSRLLRLFTLIGIAVLFTIILVYLTHHVDHTGITQRRIGLTVFQSTNKTEDHLNFGENRLWIHTRPYQYLMNIEKVCAKSNVRDLFLIVLVLSRPDGFKRRHLVRTTWGSPKTVNGTEIRTVYILGGSNNTNTQQKLQEEQAQYGDLVQIDFRDSYDNLTVKTVMGLRWASTFCPRAKFVMKTDDDMFVNYMLLVQYLKDLTPQDQELLYAGSINGNLHPVRVAEYVSEKKWVVPVEEYPDEDYPPYCSGGAYVLSGRAAKSIYETSKTTPFFRMEDVFVGICANKTRIYPTDYIGFSSSWFAYSDCRFRFLITAHDSSVKNFIKNVWKRVNSERKPKKCPTKELLIEWYDYDDDYILYNVRQWENASYYYDYTL</sequence>
<comment type="similarity">
    <text evidence="2 11">Belongs to the glycosyltransferase 31 family.</text>
</comment>
<gene>
    <name evidence="13" type="primary">LOC106173915</name>
</gene>
<dbReference type="Gene3D" id="3.90.550.50">
    <property type="match status" value="1"/>
</dbReference>
<keyword evidence="3 11" id="KW-0328">Glycosyltransferase</keyword>
<keyword evidence="4" id="KW-0808">Transferase</keyword>
<keyword evidence="6 11" id="KW-0735">Signal-anchor</keyword>
<keyword evidence="10" id="KW-0325">Glycoprotein</keyword>
<dbReference type="GO" id="GO:0000139">
    <property type="term" value="C:Golgi membrane"/>
    <property type="evidence" value="ECO:0007669"/>
    <property type="project" value="UniProtKB-SubCell"/>
</dbReference>
<dbReference type="PANTHER" id="PTHR11214">
    <property type="entry name" value="BETA-1,3-N-ACETYLGLUCOSAMINYLTRANSFERASE"/>
    <property type="match status" value="1"/>
</dbReference>
<evidence type="ECO:0000313" key="12">
    <source>
        <dbReference type="Proteomes" id="UP000085678"/>
    </source>
</evidence>
<proteinExistence type="inferred from homology"/>
<evidence type="ECO:0000256" key="4">
    <source>
        <dbReference type="ARBA" id="ARBA00022679"/>
    </source>
</evidence>
<evidence type="ECO:0000256" key="2">
    <source>
        <dbReference type="ARBA" id="ARBA00008661"/>
    </source>
</evidence>
<dbReference type="OMA" id="TGNNMRG"/>
<evidence type="ECO:0000256" key="11">
    <source>
        <dbReference type="RuleBase" id="RU363063"/>
    </source>
</evidence>
<dbReference type="STRING" id="7574.A0A1S3JJW5"/>
<evidence type="ECO:0000256" key="9">
    <source>
        <dbReference type="ARBA" id="ARBA00023136"/>
    </source>
</evidence>
<dbReference type="Proteomes" id="UP000085678">
    <property type="component" value="Unplaced"/>
</dbReference>
<dbReference type="RefSeq" id="XP_013410705.1">
    <property type="nucleotide sequence ID" value="XM_013555251.1"/>
</dbReference>
<name>A0A1S3JJW5_LINAN</name>
<dbReference type="FunFam" id="3.90.550.50:FF:000001">
    <property type="entry name" value="Hexosyltransferase"/>
    <property type="match status" value="1"/>
</dbReference>
<keyword evidence="7 11" id="KW-1133">Transmembrane helix</keyword>
<feature type="transmembrane region" description="Helical" evidence="11">
    <location>
        <begin position="12"/>
        <end position="30"/>
    </location>
</feature>
<evidence type="ECO:0000256" key="6">
    <source>
        <dbReference type="ARBA" id="ARBA00022968"/>
    </source>
</evidence>
<evidence type="ECO:0000256" key="1">
    <source>
        <dbReference type="ARBA" id="ARBA00004323"/>
    </source>
</evidence>
<evidence type="ECO:0000256" key="5">
    <source>
        <dbReference type="ARBA" id="ARBA00022692"/>
    </source>
</evidence>
<keyword evidence="5 11" id="KW-0812">Transmembrane</keyword>
<reference evidence="13" key="1">
    <citation type="submission" date="2025-08" db="UniProtKB">
        <authorList>
            <consortium name="RefSeq"/>
        </authorList>
    </citation>
    <scope>IDENTIFICATION</scope>
    <source>
        <tissue evidence="13">Gonads</tissue>
    </source>
</reference>
<evidence type="ECO:0000256" key="7">
    <source>
        <dbReference type="ARBA" id="ARBA00022989"/>
    </source>
</evidence>
<dbReference type="GO" id="GO:0006493">
    <property type="term" value="P:protein O-linked glycosylation"/>
    <property type="evidence" value="ECO:0007669"/>
    <property type="project" value="TreeGrafter"/>
</dbReference>
<dbReference type="FunCoup" id="A0A1S3JJW5">
    <property type="interactions" value="57"/>
</dbReference>
<keyword evidence="8 11" id="KW-0333">Golgi apparatus</keyword>
<dbReference type="Pfam" id="PF01762">
    <property type="entry name" value="Galactosyl_T"/>
    <property type="match status" value="1"/>
</dbReference>
<organism evidence="12 13">
    <name type="scientific">Lingula anatina</name>
    <name type="common">Brachiopod</name>
    <name type="synonym">Lingula unguis</name>
    <dbReference type="NCBI Taxonomy" id="7574"/>
    <lineage>
        <taxon>Eukaryota</taxon>
        <taxon>Metazoa</taxon>
        <taxon>Spiralia</taxon>
        <taxon>Lophotrochozoa</taxon>
        <taxon>Brachiopoda</taxon>
        <taxon>Linguliformea</taxon>
        <taxon>Lingulata</taxon>
        <taxon>Lingulida</taxon>
        <taxon>Linguloidea</taxon>
        <taxon>Lingulidae</taxon>
        <taxon>Lingula</taxon>
    </lineage>
</organism>
<protein>
    <recommendedName>
        <fullName evidence="11">Hexosyltransferase</fullName>
        <ecNumber evidence="11">2.4.1.-</ecNumber>
    </recommendedName>
</protein>